<dbReference type="EMBL" id="CAJVCH010150413">
    <property type="protein sequence ID" value="CAG7727561.1"/>
    <property type="molecule type" value="Genomic_DNA"/>
</dbReference>
<gene>
    <name evidence="1" type="ORF">AFUS01_LOCUS16397</name>
</gene>
<accession>A0A8J2K443</accession>
<protein>
    <submittedName>
        <fullName evidence="1">Uncharacterized protein</fullName>
    </submittedName>
</protein>
<evidence type="ECO:0000313" key="1">
    <source>
        <dbReference type="EMBL" id="CAG7727561.1"/>
    </source>
</evidence>
<name>A0A8J2K443_9HEXA</name>
<evidence type="ECO:0000313" key="2">
    <source>
        <dbReference type="Proteomes" id="UP000708208"/>
    </source>
</evidence>
<reference evidence="1" key="1">
    <citation type="submission" date="2021-06" db="EMBL/GenBank/DDBJ databases">
        <authorList>
            <person name="Hodson N. C."/>
            <person name="Mongue J. A."/>
            <person name="Jaron S. K."/>
        </authorList>
    </citation>
    <scope>NUCLEOTIDE SEQUENCE</scope>
</reference>
<organism evidence="1 2">
    <name type="scientific">Allacma fusca</name>
    <dbReference type="NCBI Taxonomy" id="39272"/>
    <lineage>
        <taxon>Eukaryota</taxon>
        <taxon>Metazoa</taxon>
        <taxon>Ecdysozoa</taxon>
        <taxon>Arthropoda</taxon>
        <taxon>Hexapoda</taxon>
        <taxon>Collembola</taxon>
        <taxon>Symphypleona</taxon>
        <taxon>Sminthuridae</taxon>
        <taxon>Allacma</taxon>
    </lineage>
</organism>
<dbReference type="Proteomes" id="UP000708208">
    <property type="component" value="Unassembled WGS sequence"/>
</dbReference>
<proteinExistence type="predicted"/>
<comment type="caution">
    <text evidence="1">The sequence shown here is derived from an EMBL/GenBank/DDBJ whole genome shotgun (WGS) entry which is preliminary data.</text>
</comment>
<keyword evidence="2" id="KW-1185">Reference proteome</keyword>
<dbReference type="AlphaFoldDB" id="A0A8J2K443"/>
<sequence length="186" mass="21809">MDKDSEFGKVQKWFEFTNGPLDHELACSYLIDKIEKIFECSRPGVPLSSVPQFLSDNNLTEEMVRAVGFQTMPHFLFHLEHILEIREKKINGRIVYFLFGRRSRLDSSYQKRDNNEMEVYHVNTSPVADFHKILNLYRNFVVPSSGLTDFSVKVRGKLEREQAKLARTRNVKKLETKKTVSLPRRQ</sequence>